<organism evidence="5 6">
    <name type="scientific">Maricaulis maris (strain MCS10)</name>
    <name type="common">Caulobacter maris</name>
    <dbReference type="NCBI Taxonomy" id="394221"/>
    <lineage>
        <taxon>Bacteria</taxon>
        <taxon>Pseudomonadati</taxon>
        <taxon>Pseudomonadota</taxon>
        <taxon>Alphaproteobacteria</taxon>
        <taxon>Maricaulales</taxon>
        <taxon>Maricaulaceae</taxon>
        <taxon>Maricaulis</taxon>
    </lineage>
</organism>
<dbReference type="eggNOG" id="COG1846">
    <property type="taxonomic scope" value="Bacteria"/>
</dbReference>
<dbReference type="InterPro" id="IPR000835">
    <property type="entry name" value="HTH_MarR-typ"/>
</dbReference>
<dbReference type="GO" id="GO:0003700">
    <property type="term" value="F:DNA-binding transcription factor activity"/>
    <property type="evidence" value="ECO:0007669"/>
    <property type="project" value="InterPro"/>
</dbReference>
<dbReference type="InterPro" id="IPR036390">
    <property type="entry name" value="WH_DNA-bd_sf"/>
</dbReference>
<sequence>MTDPTDTPPALSLHDYLPYRLAVTSNQVSRVVARAYQARFGLTVWEWRVIALLGEAEPMTAQSLSDIAAMDKVSVSRAVKALVERGLVVRAERASDRRSRDLRLTNPGRSLYLEIMPVALGAEADLLDGLDAEEVAILVRLLEAVRSRAAELLDGADT</sequence>
<dbReference type="PANTHER" id="PTHR35790">
    <property type="entry name" value="HTH-TYPE TRANSCRIPTIONAL REGULATOR PCHR"/>
    <property type="match status" value="1"/>
</dbReference>
<dbReference type="HOGENOM" id="CLU_083287_8_0_5"/>
<dbReference type="Pfam" id="PF12802">
    <property type="entry name" value="MarR_2"/>
    <property type="match status" value="1"/>
</dbReference>
<dbReference type="KEGG" id="mmr:Mmar10_1995"/>
<name>Q0AN50_MARMM</name>
<dbReference type="GO" id="GO:0003677">
    <property type="term" value="F:DNA binding"/>
    <property type="evidence" value="ECO:0007669"/>
    <property type="project" value="UniProtKB-KW"/>
</dbReference>
<dbReference type="InterPro" id="IPR023187">
    <property type="entry name" value="Tscrpt_reg_MarR-type_CS"/>
</dbReference>
<evidence type="ECO:0000256" key="2">
    <source>
        <dbReference type="ARBA" id="ARBA00023125"/>
    </source>
</evidence>
<dbReference type="PROSITE" id="PS50995">
    <property type="entry name" value="HTH_MARR_2"/>
    <property type="match status" value="1"/>
</dbReference>
<dbReference type="AlphaFoldDB" id="Q0AN50"/>
<evidence type="ECO:0000256" key="1">
    <source>
        <dbReference type="ARBA" id="ARBA00023015"/>
    </source>
</evidence>
<dbReference type="PANTHER" id="PTHR35790:SF4">
    <property type="entry name" value="HTH-TYPE TRANSCRIPTIONAL REGULATOR PCHR"/>
    <property type="match status" value="1"/>
</dbReference>
<keyword evidence="2" id="KW-0238">DNA-binding</keyword>
<dbReference type="PROSITE" id="PS01117">
    <property type="entry name" value="HTH_MARR_1"/>
    <property type="match status" value="1"/>
</dbReference>
<keyword evidence="3" id="KW-0804">Transcription</keyword>
<feature type="domain" description="HTH marR-type" evidence="4">
    <location>
        <begin position="14"/>
        <end position="147"/>
    </location>
</feature>
<dbReference type="InterPro" id="IPR036388">
    <property type="entry name" value="WH-like_DNA-bd_sf"/>
</dbReference>
<evidence type="ECO:0000256" key="3">
    <source>
        <dbReference type="ARBA" id="ARBA00023163"/>
    </source>
</evidence>
<dbReference type="RefSeq" id="WP_011643932.1">
    <property type="nucleotide sequence ID" value="NC_008347.1"/>
</dbReference>
<reference evidence="5 6" key="1">
    <citation type="submission" date="2006-08" db="EMBL/GenBank/DDBJ databases">
        <title>Complete sequence of Maricaulis maris MCS10.</title>
        <authorList>
            <consortium name="US DOE Joint Genome Institute"/>
            <person name="Copeland A."/>
            <person name="Lucas S."/>
            <person name="Lapidus A."/>
            <person name="Barry K."/>
            <person name="Detter J.C."/>
            <person name="Glavina del Rio T."/>
            <person name="Hammon N."/>
            <person name="Israni S."/>
            <person name="Dalin E."/>
            <person name="Tice H."/>
            <person name="Pitluck S."/>
            <person name="Saunders E."/>
            <person name="Brettin T."/>
            <person name="Bruce D."/>
            <person name="Han C."/>
            <person name="Tapia R."/>
            <person name="Gilna P."/>
            <person name="Schmutz J."/>
            <person name="Larimer F."/>
            <person name="Land M."/>
            <person name="Hauser L."/>
            <person name="Kyrpides N."/>
            <person name="Mikhailova N."/>
            <person name="Viollier P."/>
            <person name="Stephens C."/>
            <person name="Richardson P."/>
        </authorList>
    </citation>
    <scope>NUCLEOTIDE SEQUENCE [LARGE SCALE GENOMIC DNA]</scope>
    <source>
        <strain evidence="5 6">MCS10</strain>
    </source>
</reference>
<accession>Q0AN50</accession>
<keyword evidence="6" id="KW-1185">Reference proteome</keyword>
<dbReference type="Proteomes" id="UP000001964">
    <property type="component" value="Chromosome"/>
</dbReference>
<dbReference type="OrthoDB" id="8906692at2"/>
<dbReference type="SUPFAM" id="SSF46785">
    <property type="entry name" value="Winged helix' DNA-binding domain"/>
    <property type="match status" value="1"/>
</dbReference>
<keyword evidence="1" id="KW-0805">Transcription regulation</keyword>
<proteinExistence type="predicted"/>
<dbReference type="STRING" id="394221.Mmar10_1995"/>
<dbReference type="Gene3D" id="1.10.10.10">
    <property type="entry name" value="Winged helix-like DNA-binding domain superfamily/Winged helix DNA-binding domain"/>
    <property type="match status" value="1"/>
</dbReference>
<protein>
    <submittedName>
        <fullName evidence="5">Transcriptional regulator, MarR family</fullName>
    </submittedName>
</protein>
<dbReference type="PRINTS" id="PR00598">
    <property type="entry name" value="HTHMARR"/>
</dbReference>
<gene>
    <name evidence="5" type="ordered locus">Mmar10_1995</name>
</gene>
<evidence type="ECO:0000313" key="6">
    <source>
        <dbReference type="Proteomes" id="UP000001964"/>
    </source>
</evidence>
<dbReference type="InterPro" id="IPR052067">
    <property type="entry name" value="Metal_resp_HTH_trans_reg"/>
</dbReference>
<evidence type="ECO:0000313" key="5">
    <source>
        <dbReference type="EMBL" id="ABI66287.1"/>
    </source>
</evidence>
<evidence type="ECO:0000259" key="4">
    <source>
        <dbReference type="PROSITE" id="PS50995"/>
    </source>
</evidence>
<dbReference type="EMBL" id="CP000449">
    <property type="protein sequence ID" value="ABI66287.1"/>
    <property type="molecule type" value="Genomic_DNA"/>
</dbReference>
<dbReference type="SMART" id="SM00347">
    <property type="entry name" value="HTH_MARR"/>
    <property type="match status" value="1"/>
</dbReference>